<dbReference type="InterPro" id="IPR011013">
    <property type="entry name" value="Gal_mutarotase_sf_dom"/>
</dbReference>
<dbReference type="InterPro" id="IPR014718">
    <property type="entry name" value="GH-type_carb-bd"/>
</dbReference>
<dbReference type="PANTHER" id="PTHR11122:SF13">
    <property type="entry name" value="GLUCOSE-6-PHOSPHATE 1-EPIMERASE"/>
    <property type="match status" value="1"/>
</dbReference>
<protein>
    <recommendedName>
        <fullName evidence="3">Aldose epimerase</fullName>
    </recommendedName>
</protein>
<evidence type="ECO:0000313" key="2">
    <source>
        <dbReference type="Proteomes" id="UP000644756"/>
    </source>
</evidence>
<dbReference type="GO" id="GO:0005975">
    <property type="term" value="P:carbohydrate metabolic process"/>
    <property type="evidence" value="ECO:0007669"/>
    <property type="project" value="InterPro"/>
</dbReference>
<dbReference type="PANTHER" id="PTHR11122">
    <property type="entry name" value="APOSPORY-ASSOCIATED PROTEIN C-RELATED"/>
    <property type="match status" value="1"/>
</dbReference>
<dbReference type="GO" id="GO:0016853">
    <property type="term" value="F:isomerase activity"/>
    <property type="evidence" value="ECO:0007669"/>
    <property type="project" value="InterPro"/>
</dbReference>
<dbReference type="AlphaFoldDB" id="A0A917FVI2"/>
<evidence type="ECO:0000313" key="1">
    <source>
        <dbReference type="EMBL" id="GGG06749.1"/>
    </source>
</evidence>
<accession>A0A917FVI2</accession>
<dbReference type="EMBL" id="BMGR01000007">
    <property type="protein sequence ID" value="GGG06749.1"/>
    <property type="molecule type" value="Genomic_DNA"/>
</dbReference>
<name>A0A917FVI2_9BACL</name>
<reference evidence="1" key="2">
    <citation type="submission" date="2020-09" db="EMBL/GenBank/DDBJ databases">
        <authorList>
            <person name="Sun Q."/>
            <person name="Zhou Y."/>
        </authorList>
    </citation>
    <scope>NUCLEOTIDE SEQUENCE</scope>
    <source>
        <strain evidence="1">CGMCC 1.12987</strain>
    </source>
</reference>
<dbReference type="SUPFAM" id="SSF74650">
    <property type="entry name" value="Galactose mutarotase-like"/>
    <property type="match status" value="1"/>
</dbReference>
<dbReference type="RefSeq" id="WP_188531347.1">
    <property type="nucleotide sequence ID" value="NZ_BMGR01000007.1"/>
</dbReference>
<sequence length="292" mass="33130">MANYKVNISQETYTMYELVDEKSGSFVRICPERGGIATELTLNGQPLFYLDESTFLDPSANIRGGNPILFPICGQLTDMQYEWDGHTYTMKNHGVARVMPWEVVSTRADNDAALTIRLRNDAATLQAYPFEFELLFTYILQDGELRLEQHYSNLSDRPMPMYAGFHPYFRTDNKAITYETDATTYFDYNDNLEKKIQGPIDLNGLVESVALLDASKPEIKFDLSGGCRVKMAYSEHFTYVVLWSVEGKPFVCVEPWMAKTNELNRKEELPVVPAGEAVDAWLSISCEKTGSV</sequence>
<dbReference type="GO" id="GO:0030246">
    <property type="term" value="F:carbohydrate binding"/>
    <property type="evidence" value="ECO:0007669"/>
    <property type="project" value="InterPro"/>
</dbReference>
<keyword evidence="2" id="KW-1185">Reference proteome</keyword>
<reference evidence="1" key="1">
    <citation type="journal article" date="2014" name="Int. J. Syst. Evol. Microbiol.">
        <title>Complete genome sequence of Corynebacterium casei LMG S-19264T (=DSM 44701T), isolated from a smear-ripened cheese.</title>
        <authorList>
            <consortium name="US DOE Joint Genome Institute (JGI-PGF)"/>
            <person name="Walter F."/>
            <person name="Albersmeier A."/>
            <person name="Kalinowski J."/>
            <person name="Ruckert C."/>
        </authorList>
    </citation>
    <scope>NUCLEOTIDE SEQUENCE</scope>
    <source>
        <strain evidence="1">CGMCC 1.12987</strain>
    </source>
</reference>
<evidence type="ECO:0008006" key="3">
    <source>
        <dbReference type="Google" id="ProtNLM"/>
    </source>
</evidence>
<dbReference type="Proteomes" id="UP000644756">
    <property type="component" value="Unassembled WGS sequence"/>
</dbReference>
<comment type="caution">
    <text evidence="1">The sequence shown here is derived from an EMBL/GenBank/DDBJ whole genome shotgun (WGS) entry which is preliminary data.</text>
</comment>
<dbReference type="Gene3D" id="2.70.98.10">
    <property type="match status" value="1"/>
</dbReference>
<dbReference type="Pfam" id="PF01263">
    <property type="entry name" value="Aldose_epim"/>
    <property type="match status" value="1"/>
</dbReference>
<organism evidence="1 2">
    <name type="scientific">Paenibacillus abyssi</name>
    <dbReference type="NCBI Taxonomy" id="1340531"/>
    <lineage>
        <taxon>Bacteria</taxon>
        <taxon>Bacillati</taxon>
        <taxon>Bacillota</taxon>
        <taxon>Bacilli</taxon>
        <taxon>Bacillales</taxon>
        <taxon>Paenibacillaceae</taxon>
        <taxon>Paenibacillus</taxon>
    </lineage>
</organism>
<dbReference type="InterPro" id="IPR008183">
    <property type="entry name" value="Aldose_1/G6P_1-epimerase"/>
</dbReference>
<proteinExistence type="predicted"/>
<gene>
    <name evidence="1" type="ORF">GCM10010916_24580</name>
</gene>